<dbReference type="RefSeq" id="WP_117117370.1">
    <property type="nucleotide sequence ID" value="NZ_BFBY01000001.1"/>
</dbReference>
<dbReference type="Proteomes" id="UP000257317">
    <property type="component" value="Unassembled WGS sequence"/>
</dbReference>
<dbReference type="SUPFAM" id="SSF46689">
    <property type="entry name" value="Homeodomain-like"/>
    <property type="match status" value="1"/>
</dbReference>
<evidence type="ECO:0000256" key="1">
    <source>
        <dbReference type="ARBA" id="ARBA00023125"/>
    </source>
</evidence>
<evidence type="ECO:0000259" key="3">
    <source>
        <dbReference type="PROSITE" id="PS50977"/>
    </source>
</evidence>
<proteinExistence type="predicted"/>
<dbReference type="AlphaFoldDB" id="A0A2Z6TR17"/>
<dbReference type="Gene3D" id="1.10.357.10">
    <property type="entry name" value="Tetracycline Repressor, domain 2"/>
    <property type="match status" value="1"/>
</dbReference>
<keyword evidence="1 2" id="KW-0238">DNA-binding</keyword>
<evidence type="ECO:0000313" key="4">
    <source>
        <dbReference type="EMBL" id="GBG04169.1"/>
    </source>
</evidence>
<dbReference type="EMBL" id="BFBY01000001">
    <property type="protein sequence ID" value="GBG04169.1"/>
    <property type="molecule type" value="Genomic_DNA"/>
</dbReference>
<reference evidence="5" key="1">
    <citation type="submission" date="2018-03" db="EMBL/GenBank/DDBJ databases">
        <title>New taxa in the Lactobacillus gasseri group.</title>
        <authorList>
            <person name="Tanizawa Y."/>
            <person name="Tohno M."/>
            <person name="Endo A."/>
            <person name="Arita M."/>
        </authorList>
    </citation>
    <scope>NUCLEOTIDE SEQUENCE [LARGE SCALE GENOMIC DNA]</scope>
    <source>
        <strain evidence="5">DSM 24759</strain>
    </source>
</reference>
<sequence>MAQKRTLDLEKVINKATEIINEKGLSELTMPKLAMALNVRSQSLYHYVSNRDQLLSLVCAERLRVLRRHLTESLIGYSGNDALYRFADETRDFLLNDRTVSSIFYNVDEYINNKLITDEINKIIDLGEKLLDVDKKNTVSLHGLLGAVLGYVFLDRADLFKNEDKKSADDNYHELLSRLVASNE</sequence>
<dbReference type="GO" id="GO:0003677">
    <property type="term" value="F:DNA binding"/>
    <property type="evidence" value="ECO:0007669"/>
    <property type="project" value="UniProtKB-UniRule"/>
</dbReference>
<dbReference type="PRINTS" id="PR00455">
    <property type="entry name" value="HTHTETR"/>
</dbReference>
<dbReference type="InterPro" id="IPR001647">
    <property type="entry name" value="HTH_TetR"/>
</dbReference>
<feature type="domain" description="HTH tetR-type" evidence="3">
    <location>
        <begin position="6"/>
        <end position="66"/>
    </location>
</feature>
<evidence type="ECO:0000313" key="5">
    <source>
        <dbReference type="Proteomes" id="UP000257317"/>
    </source>
</evidence>
<keyword evidence="5" id="KW-1185">Reference proteome</keyword>
<comment type="caution">
    <text evidence="4">The sequence shown here is derived from an EMBL/GenBank/DDBJ whole genome shotgun (WGS) entry which is preliminary data.</text>
</comment>
<name>A0A2Z6TR17_9LACO</name>
<evidence type="ECO:0000256" key="2">
    <source>
        <dbReference type="PROSITE-ProRule" id="PRU00335"/>
    </source>
</evidence>
<dbReference type="InterPro" id="IPR009057">
    <property type="entry name" value="Homeodomain-like_sf"/>
</dbReference>
<accession>A0A2Z6TR17</accession>
<dbReference type="OrthoDB" id="71867at2"/>
<dbReference type="Pfam" id="PF00440">
    <property type="entry name" value="TetR_N"/>
    <property type="match status" value="1"/>
</dbReference>
<feature type="DNA-binding region" description="H-T-H motif" evidence="2">
    <location>
        <begin position="29"/>
        <end position="48"/>
    </location>
</feature>
<gene>
    <name evidence="4" type="primary">tetR</name>
    <name evidence="4" type="ORF">LrDSM24759_00830</name>
</gene>
<protein>
    <submittedName>
        <fullName evidence="4">TetR family transcriptional regulator</fullName>
    </submittedName>
</protein>
<organism evidence="4 5">
    <name type="scientific">Lactobacillus rodentium</name>
    <dbReference type="NCBI Taxonomy" id="947835"/>
    <lineage>
        <taxon>Bacteria</taxon>
        <taxon>Bacillati</taxon>
        <taxon>Bacillota</taxon>
        <taxon>Bacilli</taxon>
        <taxon>Lactobacillales</taxon>
        <taxon>Lactobacillaceae</taxon>
        <taxon>Lactobacillus</taxon>
    </lineage>
</organism>
<dbReference type="PROSITE" id="PS50977">
    <property type="entry name" value="HTH_TETR_2"/>
    <property type="match status" value="1"/>
</dbReference>